<dbReference type="InterPro" id="IPR029016">
    <property type="entry name" value="GAF-like_dom_sf"/>
</dbReference>
<dbReference type="InterPro" id="IPR035919">
    <property type="entry name" value="EAL_sf"/>
</dbReference>
<dbReference type="InterPro" id="IPR013655">
    <property type="entry name" value="PAS_fold_3"/>
</dbReference>
<dbReference type="SMART" id="SM00267">
    <property type="entry name" value="GGDEF"/>
    <property type="match status" value="1"/>
</dbReference>
<dbReference type="SUPFAM" id="SSF55073">
    <property type="entry name" value="Nucleotide cyclase"/>
    <property type="match status" value="1"/>
</dbReference>
<dbReference type="InterPro" id="IPR001633">
    <property type="entry name" value="EAL_dom"/>
</dbReference>
<comment type="caution">
    <text evidence="5">The sequence shown here is derived from an EMBL/GenBank/DDBJ whole genome shotgun (WGS) entry which is preliminary data.</text>
</comment>
<dbReference type="NCBIfam" id="TIGR00254">
    <property type="entry name" value="GGDEF"/>
    <property type="match status" value="1"/>
</dbReference>
<feature type="domain" description="EAL" evidence="3">
    <location>
        <begin position="710"/>
        <end position="965"/>
    </location>
</feature>
<dbReference type="InterPro" id="IPR001610">
    <property type="entry name" value="PAC"/>
</dbReference>
<dbReference type="InterPro" id="IPR000160">
    <property type="entry name" value="GGDEF_dom"/>
</dbReference>
<dbReference type="PANTHER" id="PTHR44757">
    <property type="entry name" value="DIGUANYLATE CYCLASE DGCP"/>
    <property type="match status" value="1"/>
</dbReference>
<proteinExistence type="predicted"/>
<evidence type="ECO:0000259" key="2">
    <source>
        <dbReference type="PROSITE" id="PS50113"/>
    </source>
</evidence>
<evidence type="ECO:0000259" key="3">
    <source>
        <dbReference type="PROSITE" id="PS50883"/>
    </source>
</evidence>
<dbReference type="NCBIfam" id="TIGR00229">
    <property type="entry name" value="sensory_box"/>
    <property type="match status" value="2"/>
</dbReference>
<keyword evidence="6" id="KW-1185">Reference proteome</keyword>
<feature type="domain" description="PAC" evidence="2">
    <location>
        <begin position="489"/>
        <end position="536"/>
    </location>
</feature>
<evidence type="ECO:0000313" key="6">
    <source>
        <dbReference type="Proteomes" id="UP000818323"/>
    </source>
</evidence>
<dbReference type="PROSITE" id="PS50887">
    <property type="entry name" value="GGDEF"/>
    <property type="match status" value="1"/>
</dbReference>
<dbReference type="PROSITE" id="PS50112">
    <property type="entry name" value="PAS"/>
    <property type="match status" value="1"/>
</dbReference>
<dbReference type="Gene3D" id="3.30.70.270">
    <property type="match status" value="1"/>
</dbReference>
<dbReference type="InterPro" id="IPR052155">
    <property type="entry name" value="Biofilm_reg_signaling"/>
</dbReference>
<dbReference type="SMART" id="SM00091">
    <property type="entry name" value="PAS"/>
    <property type="match status" value="3"/>
</dbReference>
<accession>A0ABW9YY12</accession>
<evidence type="ECO:0000259" key="1">
    <source>
        <dbReference type="PROSITE" id="PS50112"/>
    </source>
</evidence>
<dbReference type="PROSITE" id="PS50883">
    <property type="entry name" value="EAL"/>
    <property type="match status" value="1"/>
</dbReference>
<feature type="domain" description="PAC" evidence="2">
    <location>
        <begin position="231"/>
        <end position="285"/>
    </location>
</feature>
<feature type="domain" description="PAS" evidence="1">
    <location>
        <begin position="286"/>
        <end position="362"/>
    </location>
</feature>
<dbReference type="InterPro" id="IPR013656">
    <property type="entry name" value="PAS_4"/>
</dbReference>
<dbReference type="Pfam" id="PF00563">
    <property type="entry name" value="EAL"/>
    <property type="match status" value="1"/>
</dbReference>
<dbReference type="InterPro" id="IPR000700">
    <property type="entry name" value="PAS-assoc_C"/>
</dbReference>
<dbReference type="InterPro" id="IPR035965">
    <property type="entry name" value="PAS-like_dom_sf"/>
</dbReference>
<feature type="domain" description="PAC" evidence="2">
    <location>
        <begin position="365"/>
        <end position="418"/>
    </location>
</feature>
<dbReference type="InterPro" id="IPR000014">
    <property type="entry name" value="PAS"/>
</dbReference>
<name>A0ABW9YY12_9HYPH</name>
<dbReference type="InterPro" id="IPR029787">
    <property type="entry name" value="Nucleotide_cyclase"/>
</dbReference>
<dbReference type="CDD" id="cd00130">
    <property type="entry name" value="PAS"/>
    <property type="match status" value="1"/>
</dbReference>
<dbReference type="SUPFAM" id="SSF55785">
    <property type="entry name" value="PYP-like sensor domain (PAS domain)"/>
    <property type="match status" value="3"/>
</dbReference>
<dbReference type="RefSeq" id="WP_161722664.1">
    <property type="nucleotide sequence ID" value="NZ_JAAAXI010000005.1"/>
</dbReference>
<protein>
    <submittedName>
        <fullName evidence="5">EAL domain-containing protein</fullName>
    </submittedName>
</protein>
<dbReference type="InterPro" id="IPR043128">
    <property type="entry name" value="Rev_trsase/Diguanyl_cyclase"/>
</dbReference>
<dbReference type="SUPFAM" id="SSF55781">
    <property type="entry name" value="GAF domain-like"/>
    <property type="match status" value="1"/>
</dbReference>
<dbReference type="Pfam" id="PF00990">
    <property type="entry name" value="GGDEF"/>
    <property type="match status" value="1"/>
</dbReference>
<dbReference type="PANTHER" id="PTHR44757:SF2">
    <property type="entry name" value="BIOFILM ARCHITECTURE MAINTENANCE PROTEIN MBAA"/>
    <property type="match status" value="1"/>
</dbReference>
<sequence length="991" mass="110489">MDRLAALRALDILDTEPEAEFDNLAKIAAQICNTPVAFISFFDGRRQCLKARCGLDASHNLNDDPVGRRAVLQKDPFVVPDLTTEPEFCDRGSAGVGLRFYAAVPLTTRDGLPLGLLCAADFQPRPEGLPPPQKEALAGLARAVICQLELKLAHKAAAESEEFTSRLLSSSDDCIKVFDLQGRLRFMSQSGMRAMEVSDFQQVEGLYWADLWGSIAGEEAYKAVEAAKSGRTGRFQGPWKTTTGKEKWWDVVITPIMGRAGRPQGYLCVSRDVTDFRQTEQSLRKSERRLRTLIDVMPISFQAPQVVWFCDPEGEFTYFNDVWYDFTGLPRERKPAEGWQAALHPLHKEHVESLWQDTLDRGDSFEIEMPLRRSSDGMYRWFMVRGQPLKNEHGSVEQWFGIAMDIHERKQSEQALKESEERLQLALKAARMIAWELNPQTGLTTRSENSLSLLGVMPDSDRTFMAGVHPEDCGKVEGFLQRIQADGADSVEYRYVLPDGSIRWLRARAELAGSDRIVGVTFDISEQKEAEDEIWRSANHDTLTGLPNRNLFQCRLEAALAHARQTGTSVSLLLIDLDDFKDINDTLGHDAGDALLQETARRLSTMVRGCDTVARIGGDEFALLVVEPLKLENANRLGSLIVEMLRQPFTYRKRTLISRVSIGIAAFPDHDGEPAELVKDADIAMYQAKSQGRNRVVTYSPDMRRAIEKRVSLGRGIREAIANEEIVPFYQPKVSLLTGEIVGLEALARWRHPEKGILAPDVFGAVFEDHEIAGSIGKLLVSKIASDVRHWLDRGFSFGRVAINLSPAEFGQPGLVDNMLRTLDWLKVPASSFEVEVTETVLLGRNSSNVSSALEQFQQQGIGIALDDFGTGYASLTHLKQFPLDHIKIDRSFVRNLESDSDDEAIVAAIIGLGQRLQLQVTAEGVETHGQARRLRELGCDHAQGYLYAKPMPAAQLAELLERWSSVLVKPRPDRSWSGATAELQGSCTSP</sequence>
<dbReference type="Gene3D" id="3.30.450.20">
    <property type="entry name" value="PAS domain"/>
    <property type="match status" value="3"/>
</dbReference>
<dbReference type="Proteomes" id="UP000818323">
    <property type="component" value="Unassembled WGS sequence"/>
</dbReference>
<dbReference type="Gene3D" id="3.30.450.40">
    <property type="match status" value="1"/>
</dbReference>
<reference evidence="5 6" key="1">
    <citation type="submission" date="2020-01" db="EMBL/GenBank/DDBJ databases">
        <title>Microvirga sp. nov., an arsenate reduction bacterium isolated from Tibet hotspring sediments.</title>
        <authorList>
            <person name="Yuan C.-G."/>
        </authorList>
    </citation>
    <scope>NUCLEOTIDE SEQUENCE [LARGE SCALE GENOMIC DNA]</scope>
    <source>
        <strain evidence="5 6">SYSU G3D203</strain>
    </source>
</reference>
<dbReference type="SMART" id="SM00086">
    <property type="entry name" value="PAC"/>
    <property type="match status" value="3"/>
</dbReference>
<organism evidence="5 6">
    <name type="scientific">Microvirga arsenatis</name>
    <dbReference type="NCBI Taxonomy" id="2692265"/>
    <lineage>
        <taxon>Bacteria</taxon>
        <taxon>Pseudomonadati</taxon>
        <taxon>Pseudomonadota</taxon>
        <taxon>Alphaproteobacteria</taxon>
        <taxon>Hyphomicrobiales</taxon>
        <taxon>Methylobacteriaceae</taxon>
        <taxon>Microvirga</taxon>
    </lineage>
</organism>
<dbReference type="SUPFAM" id="SSF141868">
    <property type="entry name" value="EAL domain-like"/>
    <property type="match status" value="1"/>
</dbReference>
<gene>
    <name evidence="5" type="ORF">GR303_12955</name>
</gene>
<evidence type="ECO:0000313" key="5">
    <source>
        <dbReference type="EMBL" id="NBJ25261.1"/>
    </source>
</evidence>
<dbReference type="CDD" id="cd01948">
    <property type="entry name" value="EAL"/>
    <property type="match status" value="1"/>
</dbReference>
<dbReference type="SMART" id="SM00052">
    <property type="entry name" value="EAL"/>
    <property type="match status" value="1"/>
</dbReference>
<dbReference type="Pfam" id="PF08447">
    <property type="entry name" value="PAS_3"/>
    <property type="match status" value="2"/>
</dbReference>
<dbReference type="EMBL" id="JAAAXJ010000006">
    <property type="protein sequence ID" value="NBJ25261.1"/>
    <property type="molecule type" value="Genomic_DNA"/>
</dbReference>
<dbReference type="Pfam" id="PF08448">
    <property type="entry name" value="PAS_4"/>
    <property type="match status" value="1"/>
</dbReference>
<evidence type="ECO:0000259" key="4">
    <source>
        <dbReference type="PROSITE" id="PS50887"/>
    </source>
</evidence>
<dbReference type="Gene3D" id="3.20.20.450">
    <property type="entry name" value="EAL domain"/>
    <property type="match status" value="1"/>
</dbReference>
<feature type="domain" description="GGDEF" evidence="4">
    <location>
        <begin position="568"/>
        <end position="701"/>
    </location>
</feature>
<dbReference type="Gene3D" id="2.10.70.100">
    <property type="match status" value="1"/>
</dbReference>
<dbReference type="PROSITE" id="PS50113">
    <property type="entry name" value="PAC"/>
    <property type="match status" value="3"/>
</dbReference>
<dbReference type="CDD" id="cd01949">
    <property type="entry name" value="GGDEF"/>
    <property type="match status" value="1"/>
</dbReference>